<dbReference type="GO" id="GO:0016747">
    <property type="term" value="F:acyltransferase activity, transferring groups other than amino-acyl groups"/>
    <property type="evidence" value="ECO:0007669"/>
    <property type="project" value="InterPro"/>
</dbReference>
<dbReference type="InterPro" id="IPR000182">
    <property type="entry name" value="GNAT_dom"/>
</dbReference>
<dbReference type="GeneID" id="63793978"/>
<comment type="caution">
    <text evidence="2">The sequence shown here is derived from an EMBL/GenBank/DDBJ whole genome shotgun (WGS) entry which is preliminary data.</text>
</comment>
<dbReference type="AlphaFoldDB" id="A0A364KYX1"/>
<protein>
    <recommendedName>
        <fullName evidence="1">N-acetyltransferase domain-containing protein</fullName>
    </recommendedName>
</protein>
<dbReference type="PANTHER" id="PTHR43792">
    <property type="entry name" value="GNAT FAMILY, PUTATIVE (AFU_ORTHOLOGUE AFUA_3G00765)-RELATED-RELATED"/>
    <property type="match status" value="1"/>
</dbReference>
<evidence type="ECO:0000313" key="2">
    <source>
        <dbReference type="EMBL" id="RAO68750.1"/>
    </source>
</evidence>
<dbReference type="SUPFAM" id="SSF55729">
    <property type="entry name" value="Acyl-CoA N-acyltransferases (Nat)"/>
    <property type="match status" value="1"/>
</dbReference>
<feature type="domain" description="N-acetyltransferase" evidence="1">
    <location>
        <begin position="30"/>
        <end position="170"/>
    </location>
</feature>
<proteinExistence type="predicted"/>
<dbReference type="Gene3D" id="3.40.630.30">
    <property type="match status" value="1"/>
</dbReference>
<gene>
    <name evidence="2" type="ORF">BHQ10_004762</name>
</gene>
<dbReference type="RefSeq" id="XP_040733266.1">
    <property type="nucleotide sequence ID" value="XM_040877163.1"/>
</dbReference>
<dbReference type="EMBL" id="MIKG01000008">
    <property type="protein sequence ID" value="RAO68750.1"/>
    <property type="molecule type" value="Genomic_DNA"/>
</dbReference>
<dbReference type="Pfam" id="PF13302">
    <property type="entry name" value="Acetyltransf_3"/>
    <property type="match status" value="1"/>
</dbReference>
<evidence type="ECO:0000259" key="1">
    <source>
        <dbReference type="Pfam" id="PF13302"/>
    </source>
</evidence>
<accession>A0A364KYX1</accession>
<organism evidence="2 3">
    <name type="scientific">Talaromyces amestolkiae</name>
    <dbReference type="NCBI Taxonomy" id="1196081"/>
    <lineage>
        <taxon>Eukaryota</taxon>
        <taxon>Fungi</taxon>
        <taxon>Dikarya</taxon>
        <taxon>Ascomycota</taxon>
        <taxon>Pezizomycotina</taxon>
        <taxon>Eurotiomycetes</taxon>
        <taxon>Eurotiomycetidae</taxon>
        <taxon>Eurotiales</taxon>
        <taxon>Trichocomaceae</taxon>
        <taxon>Talaromyces</taxon>
        <taxon>Talaromyces sect. Talaromyces</taxon>
    </lineage>
</organism>
<dbReference type="InterPro" id="IPR051531">
    <property type="entry name" value="N-acetyltransferase"/>
</dbReference>
<keyword evidence="3" id="KW-1185">Reference proteome</keyword>
<evidence type="ECO:0000313" key="3">
    <source>
        <dbReference type="Proteomes" id="UP000249363"/>
    </source>
</evidence>
<dbReference type="STRING" id="1196081.A0A364KYX1"/>
<dbReference type="PANTHER" id="PTHR43792:SF16">
    <property type="entry name" value="N-ACETYLTRANSFERASE DOMAIN-CONTAINING PROTEIN"/>
    <property type="match status" value="1"/>
</dbReference>
<reference evidence="2 3" key="1">
    <citation type="journal article" date="2017" name="Biotechnol. Biofuels">
        <title>Differential beta-glucosidase expression as a function of carbon source availability in Talaromyces amestolkiae: a genomic and proteomic approach.</title>
        <authorList>
            <person name="de Eugenio L.I."/>
            <person name="Mendez-Liter J.A."/>
            <person name="Nieto-Dominguez M."/>
            <person name="Alonso L."/>
            <person name="Gil-Munoz J."/>
            <person name="Barriuso J."/>
            <person name="Prieto A."/>
            <person name="Martinez M.J."/>
        </authorList>
    </citation>
    <scope>NUCLEOTIDE SEQUENCE [LARGE SCALE GENOMIC DNA]</scope>
    <source>
        <strain evidence="2 3">CIB</strain>
    </source>
</reference>
<name>A0A364KYX1_TALAM</name>
<dbReference type="OrthoDB" id="630895at2759"/>
<dbReference type="InterPro" id="IPR016181">
    <property type="entry name" value="Acyl_CoA_acyltransferase"/>
</dbReference>
<sequence>MSDEWSPSPTFSIPTDRLHISYFQVDNPEHSDFLVRLWNTDDFIKSEGNTGLDTLEKAAAFIKNRVHNDYLRNKHGQFLVSLKPHPDASLAESRLIGVVSLMKGEQPNAYYAPDIGYTILPEESGKGYATEASIGLLDYARRELGINDVFGFCGHNDARSARVLQKIGLQFRGNRKLSFFGGAHSAVYAWPHMSQDLTVYGIDD</sequence>
<dbReference type="Proteomes" id="UP000249363">
    <property type="component" value="Unassembled WGS sequence"/>
</dbReference>